<accession>A0AAJ0HPQ3</accession>
<keyword evidence="3" id="KW-1185">Reference proteome</keyword>
<reference evidence="2" key="1">
    <citation type="journal article" date="2023" name="Mol. Phylogenet. Evol.">
        <title>Genome-scale phylogeny and comparative genomics of the fungal order Sordariales.</title>
        <authorList>
            <person name="Hensen N."/>
            <person name="Bonometti L."/>
            <person name="Westerberg I."/>
            <person name="Brannstrom I.O."/>
            <person name="Guillou S."/>
            <person name="Cros-Aarteil S."/>
            <person name="Calhoun S."/>
            <person name="Haridas S."/>
            <person name="Kuo A."/>
            <person name="Mondo S."/>
            <person name="Pangilinan J."/>
            <person name="Riley R."/>
            <person name="LaButti K."/>
            <person name="Andreopoulos B."/>
            <person name="Lipzen A."/>
            <person name="Chen C."/>
            <person name="Yan M."/>
            <person name="Daum C."/>
            <person name="Ng V."/>
            <person name="Clum A."/>
            <person name="Steindorff A."/>
            <person name="Ohm R.A."/>
            <person name="Martin F."/>
            <person name="Silar P."/>
            <person name="Natvig D.O."/>
            <person name="Lalanne C."/>
            <person name="Gautier V."/>
            <person name="Ament-Velasquez S.L."/>
            <person name="Kruys A."/>
            <person name="Hutchinson M.I."/>
            <person name="Powell A.J."/>
            <person name="Barry K."/>
            <person name="Miller A.N."/>
            <person name="Grigoriev I.V."/>
            <person name="Debuchy R."/>
            <person name="Gladieux P."/>
            <person name="Hiltunen Thoren M."/>
            <person name="Johannesson H."/>
        </authorList>
    </citation>
    <scope>NUCLEOTIDE SEQUENCE</scope>
    <source>
        <strain evidence="2">CBS 955.72</strain>
    </source>
</reference>
<dbReference type="Proteomes" id="UP001275084">
    <property type="component" value="Unassembled WGS sequence"/>
</dbReference>
<sequence>MAVAGGLNPPSVWFECGELLGSKQMSGQPRNLAALCRWPSRPLQHSPESAHSRLSFSQLLAALCSNNRDCSPDQAMGIKQPVGNFSRDLFSASLPMSIPTAHPSNLDISPAARSSPQFTTKQPVAKPLSIRSHSQLGGVRITSRFHFHHIHIRNPLARHLPSCWSYRIVDFLLSFSTPPRLWLPRPSSDGTSDGTPPNKDLTTLTPFTN</sequence>
<feature type="region of interest" description="Disordered" evidence="1">
    <location>
        <begin position="185"/>
        <end position="209"/>
    </location>
</feature>
<proteinExistence type="predicted"/>
<evidence type="ECO:0000313" key="3">
    <source>
        <dbReference type="Proteomes" id="UP001275084"/>
    </source>
</evidence>
<evidence type="ECO:0000313" key="2">
    <source>
        <dbReference type="EMBL" id="KAK3358918.1"/>
    </source>
</evidence>
<protein>
    <submittedName>
        <fullName evidence="2">Uncharacterized protein</fullName>
    </submittedName>
</protein>
<organism evidence="2 3">
    <name type="scientific">Lasiosphaeria hispida</name>
    <dbReference type="NCBI Taxonomy" id="260671"/>
    <lineage>
        <taxon>Eukaryota</taxon>
        <taxon>Fungi</taxon>
        <taxon>Dikarya</taxon>
        <taxon>Ascomycota</taxon>
        <taxon>Pezizomycotina</taxon>
        <taxon>Sordariomycetes</taxon>
        <taxon>Sordariomycetidae</taxon>
        <taxon>Sordariales</taxon>
        <taxon>Lasiosphaeriaceae</taxon>
        <taxon>Lasiosphaeria</taxon>
    </lineage>
</organism>
<dbReference type="EMBL" id="JAUIQD010000002">
    <property type="protein sequence ID" value="KAK3358918.1"/>
    <property type="molecule type" value="Genomic_DNA"/>
</dbReference>
<gene>
    <name evidence="2" type="ORF">B0T25DRAFT_80006</name>
</gene>
<name>A0AAJ0HPQ3_9PEZI</name>
<evidence type="ECO:0000256" key="1">
    <source>
        <dbReference type="SAM" id="MobiDB-lite"/>
    </source>
</evidence>
<dbReference type="AlphaFoldDB" id="A0AAJ0HPQ3"/>
<feature type="compositionally biased region" description="Polar residues" evidence="1">
    <location>
        <begin position="188"/>
        <end position="209"/>
    </location>
</feature>
<comment type="caution">
    <text evidence="2">The sequence shown here is derived from an EMBL/GenBank/DDBJ whole genome shotgun (WGS) entry which is preliminary data.</text>
</comment>
<reference evidence="2" key="2">
    <citation type="submission" date="2023-06" db="EMBL/GenBank/DDBJ databases">
        <authorList>
            <consortium name="Lawrence Berkeley National Laboratory"/>
            <person name="Haridas S."/>
            <person name="Hensen N."/>
            <person name="Bonometti L."/>
            <person name="Westerberg I."/>
            <person name="Brannstrom I.O."/>
            <person name="Guillou S."/>
            <person name="Cros-Aarteil S."/>
            <person name="Calhoun S."/>
            <person name="Kuo A."/>
            <person name="Mondo S."/>
            <person name="Pangilinan J."/>
            <person name="Riley R."/>
            <person name="Labutti K."/>
            <person name="Andreopoulos B."/>
            <person name="Lipzen A."/>
            <person name="Chen C."/>
            <person name="Yanf M."/>
            <person name="Daum C."/>
            <person name="Ng V."/>
            <person name="Clum A."/>
            <person name="Steindorff A."/>
            <person name="Ohm R."/>
            <person name="Martin F."/>
            <person name="Silar P."/>
            <person name="Natvig D."/>
            <person name="Lalanne C."/>
            <person name="Gautier V."/>
            <person name="Ament-Velasquez S.L."/>
            <person name="Kruys A."/>
            <person name="Hutchinson M.I."/>
            <person name="Powell A.J."/>
            <person name="Barry K."/>
            <person name="Miller A.N."/>
            <person name="Grigoriev I.V."/>
            <person name="Debuchy R."/>
            <person name="Gladieux P."/>
            <person name="Thoren M.H."/>
            <person name="Johannesson H."/>
        </authorList>
    </citation>
    <scope>NUCLEOTIDE SEQUENCE</scope>
    <source>
        <strain evidence="2">CBS 955.72</strain>
    </source>
</reference>